<dbReference type="InterPro" id="IPR046521">
    <property type="entry name" value="DUF6698"/>
</dbReference>
<feature type="region of interest" description="Disordered" evidence="1">
    <location>
        <begin position="321"/>
        <end position="343"/>
    </location>
</feature>
<proteinExistence type="predicted"/>
<accession>A0A8H6HDJ1</accession>
<dbReference type="EMBL" id="JACGCI010000125">
    <property type="protein sequence ID" value="KAF6744232.1"/>
    <property type="molecule type" value="Genomic_DNA"/>
</dbReference>
<dbReference type="AlphaFoldDB" id="A0A8H6HDJ1"/>
<dbReference type="OrthoDB" id="3160134at2759"/>
<evidence type="ECO:0000313" key="3">
    <source>
        <dbReference type="Proteomes" id="UP000521943"/>
    </source>
</evidence>
<keyword evidence="3" id="KW-1185">Reference proteome</keyword>
<reference evidence="2 3" key="1">
    <citation type="submission" date="2020-07" db="EMBL/GenBank/DDBJ databases">
        <title>Comparative genomics of pyrophilous fungi reveals a link between fire events and developmental genes.</title>
        <authorList>
            <consortium name="DOE Joint Genome Institute"/>
            <person name="Steindorff A.S."/>
            <person name="Carver A."/>
            <person name="Calhoun S."/>
            <person name="Stillman K."/>
            <person name="Liu H."/>
            <person name="Lipzen A."/>
            <person name="Pangilinan J."/>
            <person name="Labutti K."/>
            <person name="Bruns T.D."/>
            <person name="Grigoriev I.V."/>
        </authorList>
    </citation>
    <scope>NUCLEOTIDE SEQUENCE [LARGE SCALE GENOMIC DNA]</scope>
    <source>
        <strain evidence="2 3">CBS 144469</strain>
    </source>
</reference>
<organism evidence="2 3">
    <name type="scientific">Ephemerocybe angulata</name>
    <dbReference type="NCBI Taxonomy" id="980116"/>
    <lineage>
        <taxon>Eukaryota</taxon>
        <taxon>Fungi</taxon>
        <taxon>Dikarya</taxon>
        <taxon>Basidiomycota</taxon>
        <taxon>Agaricomycotina</taxon>
        <taxon>Agaricomycetes</taxon>
        <taxon>Agaricomycetidae</taxon>
        <taxon>Agaricales</taxon>
        <taxon>Agaricineae</taxon>
        <taxon>Psathyrellaceae</taxon>
        <taxon>Ephemerocybe</taxon>
    </lineage>
</organism>
<gene>
    <name evidence="2" type="ORF">DFP72DRAFT_826256</name>
</gene>
<evidence type="ECO:0000256" key="1">
    <source>
        <dbReference type="SAM" id="MobiDB-lite"/>
    </source>
</evidence>
<sequence>MAYRSRTDPLVHYGRHFGRTIRTFYRIQPLLKNGITRNMQLETERISEADLSPSELTEHKIYKQLLGLSPSLEERLSTGSEHDIFYIADMLTKGADSARADDTKSLKSVIVDWITPPGGVLMPPIQRNIKTDRGFHHPRTGELLCPVNLDWNDPKIRRELVSGQLVPSGDLWPRFLFQGYEYNPSSPWTGLFRSSFLVSAYRHVFTSPSSVYNKGASRATRSCNARIHGMKSVTAPSIAYIATQVRFGLSACPAFSRSDRVTDSEYFYNLVVELLEDPEEEAEVADLLVWWNRQIFPTFISDSRSVHQDSVISKIKERRRLLQDKESSESNAENGPEPVESSP</sequence>
<name>A0A8H6HDJ1_9AGAR</name>
<protein>
    <submittedName>
        <fullName evidence="2">Uncharacterized protein</fullName>
    </submittedName>
</protein>
<dbReference type="Pfam" id="PF20414">
    <property type="entry name" value="DUF6698"/>
    <property type="match status" value="1"/>
</dbReference>
<comment type="caution">
    <text evidence="2">The sequence shown here is derived from an EMBL/GenBank/DDBJ whole genome shotgun (WGS) entry which is preliminary data.</text>
</comment>
<evidence type="ECO:0000313" key="2">
    <source>
        <dbReference type="EMBL" id="KAF6744232.1"/>
    </source>
</evidence>
<dbReference type="Proteomes" id="UP000521943">
    <property type="component" value="Unassembled WGS sequence"/>
</dbReference>